<dbReference type="EMBL" id="VDFN01000003">
    <property type="protein sequence ID" value="MQS44761.1"/>
    <property type="molecule type" value="Genomic_DNA"/>
</dbReference>
<comment type="caution">
    <text evidence="2">The sequence shown here is derived from an EMBL/GenBank/DDBJ whole genome shotgun (WGS) entry which is preliminary data.</text>
</comment>
<evidence type="ECO:0000256" key="1">
    <source>
        <dbReference type="SAM" id="Phobius"/>
    </source>
</evidence>
<keyword evidence="1" id="KW-0472">Membrane</keyword>
<keyword evidence="3" id="KW-1185">Reference proteome</keyword>
<sequence>MSNSQKDGIYTIGLALFFFTLAITVTIFASYPIFHFDIGHYFLDQEANMSSSRLMHNYNQMMYYLINPFDWHWHLDDFRSSLSGRTHFEDCKKLFMLNFAVLIISGIYVWLNRKKRAYYNKVFLYIAIVGVILAALMVVDFDDFFVIFHKILFRNNDWLFDASLDPIIDVLPEEFFTQCFVLFFVLFEGLNIYKYFQKK</sequence>
<name>A0ABW9P6H2_9LACO</name>
<evidence type="ECO:0000313" key="3">
    <source>
        <dbReference type="Proteomes" id="UP000436655"/>
    </source>
</evidence>
<dbReference type="Proteomes" id="UP000436655">
    <property type="component" value="Unassembled WGS sequence"/>
</dbReference>
<dbReference type="RefSeq" id="WP_125704950.1">
    <property type="nucleotide sequence ID" value="NZ_JBHTOO010000028.1"/>
</dbReference>
<keyword evidence="1" id="KW-1133">Transmembrane helix</keyword>
<dbReference type="Pfam" id="PF07314">
    <property type="entry name" value="Lit"/>
    <property type="match status" value="1"/>
</dbReference>
<accession>A0ABW9P6H2</accession>
<organism evidence="2 3">
    <name type="scientific">Companilactobacillus mishanensis</name>
    <dbReference type="NCBI Taxonomy" id="2486008"/>
    <lineage>
        <taxon>Bacteria</taxon>
        <taxon>Bacillati</taxon>
        <taxon>Bacillota</taxon>
        <taxon>Bacilli</taxon>
        <taxon>Lactobacillales</taxon>
        <taxon>Lactobacillaceae</taxon>
        <taxon>Companilactobacillus</taxon>
    </lineage>
</organism>
<keyword evidence="1" id="KW-0812">Transmembrane</keyword>
<proteinExistence type="predicted"/>
<feature type="transmembrane region" description="Helical" evidence="1">
    <location>
        <begin position="175"/>
        <end position="193"/>
    </location>
</feature>
<evidence type="ECO:0000313" key="2">
    <source>
        <dbReference type="EMBL" id="MQS44761.1"/>
    </source>
</evidence>
<gene>
    <name evidence="2" type="ORF">FHL03_04600</name>
</gene>
<reference evidence="2 3" key="1">
    <citation type="journal article" date="2019" name="Syst. Appl. Microbiol.">
        <title>Polyphasic characterization of two novel Lactobacillus spp. isolated from blown salami packages: Description of Lactobacillus halodurans sp. nov. and Lactobacillus salsicarnum sp. nov.</title>
        <authorList>
            <person name="Schuster J.A."/>
            <person name="Klingl A."/>
            <person name="Vogel R.F."/>
            <person name="Ehrmann M.A."/>
        </authorList>
    </citation>
    <scope>NUCLEOTIDE SEQUENCE [LARGE SCALE GENOMIC DNA]</scope>
    <source>
        <strain evidence="2 3">TMW 1.2098</strain>
    </source>
</reference>
<feature type="transmembrane region" description="Helical" evidence="1">
    <location>
        <begin position="123"/>
        <end position="148"/>
    </location>
</feature>
<feature type="transmembrane region" description="Helical" evidence="1">
    <location>
        <begin position="12"/>
        <end position="34"/>
    </location>
</feature>
<feature type="transmembrane region" description="Helical" evidence="1">
    <location>
        <begin position="94"/>
        <end position="111"/>
    </location>
</feature>
<protein>
    <submittedName>
        <fullName evidence="2">TIGR01906 family membrane protein</fullName>
    </submittedName>
</protein>
<dbReference type="NCBIfam" id="TIGR01906">
    <property type="entry name" value="integ_TIGR01906"/>
    <property type="match status" value="1"/>
</dbReference>
<dbReference type="InterPro" id="IPR010178">
    <property type="entry name" value="Lit"/>
</dbReference>